<dbReference type="InterPro" id="IPR006143">
    <property type="entry name" value="RND_pump_MFP"/>
</dbReference>
<feature type="signal peptide" evidence="3">
    <location>
        <begin position="1"/>
        <end position="21"/>
    </location>
</feature>
<accession>A0A3G1KVW9</accession>
<dbReference type="Gene3D" id="1.10.287.470">
    <property type="entry name" value="Helix hairpin bin"/>
    <property type="match status" value="1"/>
</dbReference>
<dbReference type="AlphaFoldDB" id="A0A3G1KVW9"/>
<evidence type="ECO:0000256" key="1">
    <source>
        <dbReference type="ARBA" id="ARBA00009477"/>
    </source>
</evidence>
<reference evidence="7 8" key="1">
    <citation type="submission" date="2016-10" db="EMBL/GenBank/DDBJ databases">
        <title>Complete Genome Sequence of Peptococcaceae strain DCMF.</title>
        <authorList>
            <person name="Edwards R.J."/>
            <person name="Holland S.I."/>
            <person name="Deshpande N.P."/>
            <person name="Wong Y.K."/>
            <person name="Ertan H."/>
            <person name="Manefield M."/>
            <person name="Russell T.L."/>
            <person name="Lee M.J."/>
        </authorList>
    </citation>
    <scope>NUCLEOTIDE SEQUENCE [LARGE SCALE GENOMIC DNA]</scope>
    <source>
        <strain evidence="7 8">DCMF</strain>
    </source>
</reference>
<evidence type="ECO:0000256" key="3">
    <source>
        <dbReference type="SAM" id="SignalP"/>
    </source>
</evidence>
<proteinExistence type="inferred from homology"/>
<dbReference type="Pfam" id="PF25917">
    <property type="entry name" value="BSH_RND"/>
    <property type="match status" value="1"/>
</dbReference>
<evidence type="ECO:0000256" key="2">
    <source>
        <dbReference type="SAM" id="Coils"/>
    </source>
</evidence>
<dbReference type="Gene3D" id="2.40.420.20">
    <property type="match status" value="1"/>
</dbReference>
<dbReference type="SUPFAM" id="SSF111369">
    <property type="entry name" value="HlyD-like secretion proteins"/>
    <property type="match status" value="1"/>
</dbReference>
<dbReference type="KEGG" id="fwa:DCMF_19210"/>
<dbReference type="InterPro" id="IPR058792">
    <property type="entry name" value="Beta-barrel_RND_2"/>
</dbReference>
<dbReference type="PANTHER" id="PTHR30469:SF15">
    <property type="entry name" value="HLYD FAMILY OF SECRETION PROTEINS"/>
    <property type="match status" value="1"/>
</dbReference>
<evidence type="ECO:0000259" key="4">
    <source>
        <dbReference type="Pfam" id="PF25917"/>
    </source>
</evidence>
<gene>
    <name evidence="7" type="ORF">DCMF_19210</name>
</gene>
<sequence length="348" mass="36835">MRKGFALIILSILIFSLGCGAKPADNKDAGKETKGKLVSALTVKKQEQPLLLSAVGIAEPEQEADLFFNASGILTGLHVTNGMKVGKGQLLATLDTDTAENSVSSLVLADAQAELAKKQTDLERVQKLYQEGVATERDLEDAQREVDRQTNQVAQAERSVVATNLKAPFSGIIAEVMQQAGQTVSPGTPVMKIVDLSKVKIVLDVPNDLISQYHVGQTAAVTSDGGKQEQGKVTAISPVTDPQTGKYRVEITLSNGTGLWRGGMVAQVEVPRTLSTGIILPLSCVGVNQDQQYVLAIENGVAKRHVVEVGQIIGDSIEILSGIKPNDRVISSGIAYIGDGEAVTVKGE</sequence>
<dbReference type="Proteomes" id="UP000323521">
    <property type="component" value="Chromosome"/>
</dbReference>
<protein>
    <submittedName>
        <fullName evidence="7">Uncharacterized protein</fullName>
    </submittedName>
</protein>
<dbReference type="NCBIfam" id="TIGR01730">
    <property type="entry name" value="RND_mfp"/>
    <property type="match status" value="1"/>
</dbReference>
<evidence type="ECO:0000313" key="8">
    <source>
        <dbReference type="Proteomes" id="UP000323521"/>
    </source>
</evidence>
<keyword evidence="3" id="KW-0732">Signal</keyword>
<dbReference type="GO" id="GO:1990281">
    <property type="term" value="C:efflux pump complex"/>
    <property type="evidence" value="ECO:0007669"/>
    <property type="project" value="TreeGrafter"/>
</dbReference>
<evidence type="ECO:0000313" key="7">
    <source>
        <dbReference type="EMBL" id="ATW26596.1"/>
    </source>
</evidence>
<dbReference type="EMBL" id="CP017634">
    <property type="protein sequence ID" value="ATW26596.1"/>
    <property type="molecule type" value="Genomic_DNA"/>
</dbReference>
<feature type="domain" description="Multidrug resistance protein MdtA-like barrel-sandwich hybrid" evidence="4">
    <location>
        <begin position="71"/>
        <end position="194"/>
    </location>
</feature>
<dbReference type="Gene3D" id="2.40.50.100">
    <property type="match status" value="1"/>
</dbReference>
<dbReference type="InterPro" id="IPR058637">
    <property type="entry name" value="YknX-like_C"/>
</dbReference>
<dbReference type="InterPro" id="IPR058625">
    <property type="entry name" value="MdtA-like_BSH"/>
</dbReference>
<dbReference type="RefSeq" id="WP_214658735.1">
    <property type="nucleotide sequence ID" value="NZ_CP017634.1"/>
</dbReference>
<evidence type="ECO:0000259" key="5">
    <source>
        <dbReference type="Pfam" id="PF25954"/>
    </source>
</evidence>
<name>A0A3G1KVW9_FORW1</name>
<dbReference type="PROSITE" id="PS51257">
    <property type="entry name" value="PROKAR_LIPOPROTEIN"/>
    <property type="match status" value="1"/>
</dbReference>
<feature type="coiled-coil region" evidence="2">
    <location>
        <begin position="108"/>
        <end position="159"/>
    </location>
</feature>
<dbReference type="Pfam" id="PF25989">
    <property type="entry name" value="YknX_C"/>
    <property type="match status" value="1"/>
</dbReference>
<feature type="chain" id="PRO_5039171525" evidence="3">
    <location>
        <begin position="22"/>
        <end position="348"/>
    </location>
</feature>
<organism evidence="7 8">
    <name type="scientific">Formimonas warabiya</name>
    <dbReference type="NCBI Taxonomy" id="1761012"/>
    <lineage>
        <taxon>Bacteria</taxon>
        <taxon>Bacillati</taxon>
        <taxon>Bacillota</taxon>
        <taxon>Clostridia</taxon>
        <taxon>Eubacteriales</taxon>
        <taxon>Peptococcaceae</taxon>
        <taxon>Candidatus Formimonas</taxon>
    </lineage>
</organism>
<keyword evidence="2" id="KW-0175">Coiled coil</keyword>
<keyword evidence="8" id="KW-1185">Reference proteome</keyword>
<dbReference type="Gene3D" id="2.40.30.170">
    <property type="match status" value="1"/>
</dbReference>
<dbReference type="PANTHER" id="PTHR30469">
    <property type="entry name" value="MULTIDRUG RESISTANCE PROTEIN MDTA"/>
    <property type="match status" value="1"/>
</dbReference>
<evidence type="ECO:0000259" key="6">
    <source>
        <dbReference type="Pfam" id="PF25989"/>
    </source>
</evidence>
<dbReference type="GO" id="GO:0015562">
    <property type="term" value="F:efflux transmembrane transporter activity"/>
    <property type="evidence" value="ECO:0007669"/>
    <property type="project" value="TreeGrafter"/>
</dbReference>
<comment type="similarity">
    <text evidence="1">Belongs to the membrane fusion protein (MFP) (TC 8.A.1) family.</text>
</comment>
<dbReference type="Pfam" id="PF25954">
    <property type="entry name" value="Beta-barrel_RND_2"/>
    <property type="match status" value="1"/>
</dbReference>
<feature type="domain" description="CusB-like beta-barrel" evidence="5">
    <location>
        <begin position="201"/>
        <end position="270"/>
    </location>
</feature>
<feature type="domain" description="YknX-like C-terminal permuted SH3-like" evidence="6">
    <location>
        <begin position="279"/>
        <end position="345"/>
    </location>
</feature>